<dbReference type="SUPFAM" id="SSF50022">
    <property type="entry name" value="ISP domain"/>
    <property type="match status" value="1"/>
</dbReference>
<dbReference type="InterPro" id="IPR017941">
    <property type="entry name" value="Rieske_2Fe-2S"/>
</dbReference>
<organism evidence="8 9">
    <name type="scientific">Paenibacillus nanensis</name>
    <dbReference type="NCBI Taxonomy" id="393251"/>
    <lineage>
        <taxon>Bacteria</taxon>
        <taxon>Bacillati</taxon>
        <taxon>Bacillota</taxon>
        <taxon>Bacilli</taxon>
        <taxon>Bacillales</taxon>
        <taxon>Paenibacillaceae</taxon>
        <taxon>Paenibacillus</taxon>
    </lineage>
</organism>
<evidence type="ECO:0000256" key="2">
    <source>
        <dbReference type="ARBA" id="ARBA00022723"/>
    </source>
</evidence>
<dbReference type="PANTHER" id="PTHR21496:SF23">
    <property type="entry name" value="3-PHENYLPROPIONATE_CINNAMIC ACID DIOXYGENASE FERREDOXIN SUBUNIT"/>
    <property type="match status" value="1"/>
</dbReference>
<protein>
    <submittedName>
        <fullName evidence="8">Nitrite reductase (NAD(P)H) small subunit</fullName>
    </submittedName>
</protein>
<dbReference type="PROSITE" id="PS51296">
    <property type="entry name" value="RIESKE"/>
    <property type="match status" value="1"/>
</dbReference>
<keyword evidence="5" id="KW-0411">Iron-sulfur</keyword>
<keyword evidence="6" id="KW-0534">Nitrate assimilation</keyword>
<dbReference type="Proteomes" id="UP000266482">
    <property type="component" value="Unassembled WGS sequence"/>
</dbReference>
<dbReference type="GO" id="GO:0016705">
    <property type="term" value="F:oxidoreductase activity, acting on paired donors, with incorporation or reduction of molecular oxygen"/>
    <property type="evidence" value="ECO:0007669"/>
    <property type="project" value="UniProtKB-ARBA"/>
</dbReference>
<gene>
    <name evidence="8" type="primary">nirD</name>
    <name evidence="8" type="ORF">D3P08_00705</name>
</gene>
<dbReference type="InterPro" id="IPR012748">
    <property type="entry name" value="Rieske-like_NirD"/>
</dbReference>
<keyword evidence="9" id="KW-1185">Reference proteome</keyword>
<evidence type="ECO:0000256" key="4">
    <source>
        <dbReference type="ARBA" id="ARBA00023004"/>
    </source>
</evidence>
<sequence>MQATDMEGYQQIGRTADFPRRLGKTVRIGTIELAVFQTTEGEIFALENRTPHPKGGTLAEAIVSGRSIYCPMRDLKIDLASGRVQEPDTGRAQVYPVTVEGGQVYVKVKT</sequence>
<dbReference type="Gene3D" id="2.102.10.10">
    <property type="entry name" value="Rieske [2Fe-2S] iron-sulphur domain"/>
    <property type="match status" value="1"/>
</dbReference>
<dbReference type="GO" id="GO:0008942">
    <property type="term" value="F:nitrite reductase [NAD(P)H] activity"/>
    <property type="evidence" value="ECO:0007669"/>
    <property type="project" value="InterPro"/>
</dbReference>
<accession>A0A3A1VRK6</accession>
<dbReference type="InterPro" id="IPR036922">
    <property type="entry name" value="Rieske_2Fe-2S_sf"/>
</dbReference>
<keyword evidence="1" id="KW-0001">2Fe-2S</keyword>
<dbReference type="CDD" id="cd03530">
    <property type="entry name" value="Rieske_NirD_small_Bacillus"/>
    <property type="match status" value="1"/>
</dbReference>
<dbReference type="NCBIfam" id="TIGR02378">
    <property type="entry name" value="nirD_assim_sml"/>
    <property type="match status" value="1"/>
</dbReference>
<dbReference type="AlphaFoldDB" id="A0A3A1VRK6"/>
<evidence type="ECO:0000256" key="3">
    <source>
        <dbReference type="ARBA" id="ARBA00023002"/>
    </source>
</evidence>
<keyword evidence="4" id="KW-0408">Iron</keyword>
<evidence type="ECO:0000313" key="9">
    <source>
        <dbReference type="Proteomes" id="UP000266482"/>
    </source>
</evidence>
<dbReference type="OrthoDB" id="593800at2"/>
<dbReference type="RefSeq" id="WP_119597515.1">
    <property type="nucleotide sequence ID" value="NZ_QXQA01000001.1"/>
</dbReference>
<dbReference type="GO" id="GO:0042128">
    <property type="term" value="P:nitrate assimilation"/>
    <property type="evidence" value="ECO:0007669"/>
    <property type="project" value="UniProtKB-KW"/>
</dbReference>
<dbReference type="GO" id="GO:0051537">
    <property type="term" value="F:2 iron, 2 sulfur cluster binding"/>
    <property type="evidence" value="ECO:0007669"/>
    <property type="project" value="UniProtKB-KW"/>
</dbReference>
<evidence type="ECO:0000256" key="1">
    <source>
        <dbReference type="ARBA" id="ARBA00022714"/>
    </source>
</evidence>
<dbReference type="GO" id="GO:0004497">
    <property type="term" value="F:monooxygenase activity"/>
    <property type="evidence" value="ECO:0007669"/>
    <property type="project" value="UniProtKB-ARBA"/>
</dbReference>
<comment type="caution">
    <text evidence="8">The sequence shown here is derived from an EMBL/GenBank/DDBJ whole genome shotgun (WGS) entry which is preliminary data.</text>
</comment>
<name>A0A3A1VRK6_9BACL</name>
<evidence type="ECO:0000256" key="5">
    <source>
        <dbReference type="ARBA" id="ARBA00023014"/>
    </source>
</evidence>
<keyword evidence="3" id="KW-0560">Oxidoreductase</keyword>
<feature type="domain" description="Rieske" evidence="7">
    <location>
        <begin position="10"/>
        <end position="106"/>
    </location>
</feature>
<reference evidence="8 9" key="1">
    <citation type="submission" date="2018-09" db="EMBL/GenBank/DDBJ databases">
        <title>Paenibacillus aracenensis nov. sp. isolated from a cave in southern Spain.</title>
        <authorList>
            <person name="Jurado V."/>
            <person name="Gutierrez-Patricio S."/>
            <person name="Gonzalez-Pimentel J.L."/>
            <person name="Miller A.Z."/>
            <person name="Laiz L."/>
            <person name="Saiz-Jimenez C."/>
        </authorList>
    </citation>
    <scope>NUCLEOTIDE SEQUENCE [LARGE SCALE GENOMIC DNA]</scope>
    <source>
        <strain evidence="8 9">DSM 22867</strain>
    </source>
</reference>
<dbReference type="Pfam" id="PF13806">
    <property type="entry name" value="Rieske_2"/>
    <property type="match status" value="1"/>
</dbReference>
<evidence type="ECO:0000256" key="6">
    <source>
        <dbReference type="ARBA" id="ARBA00023063"/>
    </source>
</evidence>
<keyword evidence="2" id="KW-0479">Metal-binding</keyword>
<evidence type="ECO:0000313" key="8">
    <source>
        <dbReference type="EMBL" id="RIX60140.1"/>
    </source>
</evidence>
<dbReference type="EMBL" id="QXQA01000001">
    <property type="protein sequence ID" value="RIX60140.1"/>
    <property type="molecule type" value="Genomic_DNA"/>
</dbReference>
<dbReference type="GO" id="GO:0046872">
    <property type="term" value="F:metal ion binding"/>
    <property type="evidence" value="ECO:0007669"/>
    <property type="project" value="UniProtKB-KW"/>
</dbReference>
<proteinExistence type="predicted"/>
<evidence type="ECO:0000259" key="7">
    <source>
        <dbReference type="PROSITE" id="PS51296"/>
    </source>
</evidence>
<dbReference type="PANTHER" id="PTHR21496">
    <property type="entry name" value="FERREDOXIN-RELATED"/>
    <property type="match status" value="1"/>
</dbReference>